<reference evidence="18 19" key="1">
    <citation type="submission" date="2025-04" db="UniProtKB">
        <authorList>
            <consortium name="RefSeq"/>
        </authorList>
    </citation>
    <scope>IDENTIFICATION</scope>
    <source>
        <tissue evidence="18 19">Muscle</tissue>
    </source>
</reference>
<feature type="domain" description="Rho-GAP" evidence="15">
    <location>
        <begin position="690"/>
        <end position="905"/>
    </location>
</feature>
<dbReference type="Gene3D" id="1.10.555.10">
    <property type="entry name" value="Rho GTPase activation protein"/>
    <property type="match status" value="1"/>
</dbReference>
<dbReference type="OrthoDB" id="79452at2759"/>
<dbReference type="SUPFAM" id="SSF103657">
    <property type="entry name" value="BAR/IMD domain-like"/>
    <property type="match status" value="1"/>
</dbReference>
<feature type="compositionally biased region" description="Basic and acidic residues" evidence="13">
    <location>
        <begin position="938"/>
        <end position="947"/>
    </location>
</feature>
<dbReference type="RefSeq" id="XP_054940419.1">
    <property type="nucleotide sequence ID" value="XM_055084444.1"/>
</dbReference>
<evidence type="ECO:0000256" key="11">
    <source>
        <dbReference type="PROSITE-ProRule" id="PRU01077"/>
    </source>
</evidence>
<evidence type="ECO:0000313" key="19">
    <source>
        <dbReference type="RefSeq" id="XP_054940419.1"/>
    </source>
</evidence>
<feature type="compositionally biased region" description="Polar residues" evidence="13">
    <location>
        <begin position="495"/>
        <end position="505"/>
    </location>
</feature>
<dbReference type="InterPro" id="IPR051025">
    <property type="entry name" value="RhoGAP"/>
</dbReference>
<evidence type="ECO:0000256" key="7">
    <source>
        <dbReference type="ARBA" id="ARBA00040783"/>
    </source>
</evidence>
<dbReference type="InterPro" id="IPR046349">
    <property type="entry name" value="C1-like_sf"/>
</dbReference>
<dbReference type="GO" id="GO:0005096">
    <property type="term" value="F:GTPase activator activity"/>
    <property type="evidence" value="ECO:0007669"/>
    <property type="project" value="UniProtKB-KW"/>
</dbReference>
<feature type="region of interest" description="Disordered" evidence="13">
    <location>
        <begin position="1185"/>
        <end position="1335"/>
    </location>
</feature>
<keyword evidence="17" id="KW-1185">Reference proteome</keyword>
<dbReference type="InterPro" id="IPR057028">
    <property type="entry name" value="RHG29_45_N"/>
</dbReference>
<comment type="subunit">
    <text evidence="10">Interacts with PTPN13/PTPL1. Interacts with RAP2A via its coiled coil domain. Interacts with RASIP1.</text>
</comment>
<evidence type="ECO:0000256" key="12">
    <source>
        <dbReference type="SAM" id="Coils"/>
    </source>
</evidence>
<dbReference type="Pfam" id="PF00130">
    <property type="entry name" value="C1_1"/>
    <property type="match status" value="1"/>
</dbReference>
<evidence type="ECO:0000256" key="8">
    <source>
        <dbReference type="ARBA" id="ARBA00042921"/>
    </source>
</evidence>
<dbReference type="GO" id="GO:0008270">
    <property type="term" value="F:zinc ion binding"/>
    <property type="evidence" value="ECO:0007669"/>
    <property type="project" value="UniProtKB-KW"/>
</dbReference>
<evidence type="ECO:0000256" key="10">
    <source>
        <dbReference type="ARBA" id="ARBA00063539"/>
    </source>
</evidence>
<accession>A0A9W2WMH4</accession>
<dbReference type="PROSITE" id="PS00479">
    <property type="entry name" value="ZF_DAG_PE_1"/>
    <property type="match status" value="1"/>
</dbReference>
<dbReference type="InterPro" id="IPR002219">
    <property type="entry name" value="PKC_DAG/PE"/>
</dbReference>
<dbReference type="SUPFAM" id="SSF57889">
    <property type="entry name" value="Cysteine-rich domain"/>
    <property type="match status" value="1"/>
</dbReference>
<dbReference type="InterPro" id="IPR031160">
    <property type="entry name" value="F_BAR_dom"/>
</dbReference>
<keyword evidence="5" id="KW-0862">Zinc</keyword>
<evidence type="ECO:0000313" key="17">
    <source>
        <dbReference type="Proteomes" id="UP000248484"/>
    </source>
</evidence>
<dbReference type="GO" id="GO:0051056">
    <property type="term" value="P:regulation of small GTPase mediated signal transduction"/>
    <property type="evidence" value="ECO:0007669"/>
    <property type="project" value="UniProtKB-ARBA"/>
</dbReference>
<dbReference type="GO" id="GO:0007165">
    <property type="term" value="P:signal transduction"/>
    <property type="evidence" value="ECO:0007669"/>
    <property type="project" value="InterPro"/>
</dbReference>
<sequence>MIAHKQKKTKKKRVLSTGQLSTDVTTSEMGLKSINSNSILDPDYIKELVNDIRKFSHVLLYLKEAILSELLQQSHEIFRKTDCFKEVIHIRLDELLRVLKSVMNKHQNLNSVDLQNAAEMLAAKVKAVNFTEVNEENKNDLFREVFSSIETLAFTFGNILTNFLMGDVGNDSLLRLPVSRESKSFENVSVESVDSSSEKGSFSPIELDSMLLKNTNSIELALSYAKTWLKYTKNIVSWVEKKLSLELESTRNIVKLAEATRTNIGLQEFMPLQSLFTNALLNDIESSHLLQQTIAALQANKFVQPLLGRKNEMEKQRKEIKELWKQEQNKMLETETALKKAKLLCMQRQDEYEKAKSSMFRAEEEHLCSSGGLVKNLNRQLEKKRRLEEEALQKVEEANELYKVCVTNVEERRNDLENTKREILTQLRKLVFQCDLTLKAVTVNLFQMQHLQAASLANNLQSLCDGAKLYDPGQEYSEFVRAMNSAEEEKVDGNVNKQLTNSPHTSGYGPSDSLEDVVRLPDNSNKIEEDRCSNSADISGPSFIRSWTFGMFSDSESTGGSSESRSLDSESISPVNFLLGDFHRKLPRTPSSGTMSSADDLDEREPPSPSESGPSSLGTFKKTLMSKAALTHKFRKLRSPTKCRDCEGIVVFQGVECEECLLVCHRKCLENLVIICGHQKLLGKIHLFGAEFTQVAKKEPDGIPFVLKICASEIENRALCLQGIYRVCGNKIKTEKLCQALENGMHLVDISEFSSHDICDVLKLYLRQLPEPFILFRLYKEFIDLAIEIQHVNEEQEMKKDNPEDKKCPSTCIEINRILLKSKDLLRQLPASNFNSLHYLIVHLKRVVDHAEENKMNSRNLGVIFGPSLIRPRPTTAPITISSLADYSNQARLVEFLITYSQKIFDGSLQPQDVAVCSAGGGASQVDQGYLPKPLLSPEERDPEHSTKSLFFSSKEDIHTADSESKSFESTASFEESERKQNAFEKCDACLIELKNALWCLQPDRSVSGPLGCSIHMGKHLGNQNKRALPWKPREERSTVSDNKVRLLVDQELESASQKMEDVCKTSKLPTLKSDREINGVERHTPRTKIRPVSLPVDRLLLLASSPNERNGRNMGNVNSDKFCKNPTFEGVNRKDTPTIVCSKCDGFDQQPLQKTREKQYEQNELTAKTAVIVPSALQEREVSVSIRSGGDHPVSTTSKPYTEPIRSARQVSERRSSDSCPPAPVRAPRTLQPQHWTTFYKPPAPAASGRGDEEKSVTSSAAVPPCTTHAPQEHALKSVPGSENASAGPVQPVSKPKEKAEERDLPGVHPACQRPRLKRMQQFEDLEDEIPQFV</sequence>
<dbReference type="SMART" id="SM00324">
    <property type="entry name" value="RhoGAP"/>
    <property type="match status" value="1"/>
</dbReference>
<dbReference type="PROSITE" id="PS51741">
    <property type="entry name" value="F_BAR"/>
    <property type="match status" value="1"/>
</dbReference>
<evidence type="ECO:0000313" key="18">
    <source>
        <dbReference type="RefSeq" id="XP_054940418.1"/>
    </source>
</evidence>
<evidence type="ECO:0000256" key="2">
    <source>
        <dbReference type="ARBA" id="ARBA00022553"/>
    </source>
</evidence>
<evidence type="ECO:0000256" key="13">
    <source>
        <dbReference type="SAM" id="MobiDB-lite"/>
    </source>
</evidence>
<evidence type="ECO:0000256" key="5">
    <source>
        <dbReference type="ARBA" id="ARBA00022833"/>
    </source>
</evidence>
<feature type="compositionally biased region" description="Basic and acidic residues" evidence="13">
    <location>
        <begin position="1296"/>
        <end position="1307"/>
    </location>
</feature>
<dbReference type="FunFam" id="1.20.1270.60:FF:000038">
    <property type="entry name" value="Rho GTPase activating protein 29"/>
    <property type="match status" value="1"/>
</dbReference>
<proteinExistence type="predicted"/>
<evidence type="ECO:0000259" key="14">
    <source>
        <dbReference type="PROSITE" id="PS50081"/>
    </source>
</evidence>
<dbReference type="CTD" id="9411"/>
<dbReference type="Pfam" id="PF24235">
    <property type="entry name" value="RHG29_45_N"/>
    <property type="match status" value="1"/>
</dbReference>
<evidence type="ECO:0000256" key="4">
    <source>
        <dbReference type="ARBA" id="ARBA00022771"/>
    </source>
</evidence>
<evidence type="ECO:0000256" key="6">
    <source>
        <dbReference type="ARBA" id="ARBA00023054"/>
    </source>
</evidence>
<dbReference type="Gene3D" id="1.20.1270.60">
    <property type="entry name" value="Arfaptin homology (AH) domain/BAR domain"/>
    <property type="match status" value="1"/>
</dbReference>
<evidence type="ECO:0000259" key="16">
    <source>
        <dbReference type="PROSITE" id="PS51741"/>
    </source>
</evidence>
<dbReference type="Pfam" id="PF00620">
    <property type="entry name" value="RhoGAP"/>
    <property type="match status" value="1"/>
</dbReference>
<keyword evidence="2" id="KW-0597">Phosphoprotein</keyword>
<gene>
    <name evidence="18 19" type="primary">ARHGAP29</name>
</gene>
<feature type="region of interest" description="Disordered" evidence="13">
    <location>
        <begin position="928"/>
        <end position="956"/>
    </location>
</feature>
<dbReference type="RefSeq" id="XP_054940418.1">
    <property type="nucleotide sequence ID" value="XM_055084443.1"/>
</dbReference>
<dbReference type="PROSITE" id="PS50081">
    <property type="entry name" value="ZF_DAG_PE_2"/>
    <property type="match status" value="1"/>
</dbReference>
<feature type="region of interest" description="Disordered" evidence="13">
    <location>
        <begin position="583"/>
        <end position="619"/>
    </location>
</feature>
<keyword evidence="3" id="KW-0479">Metal-binding</keyword>
<dbReference type="PANTHER" id="PTHR15228:SF7">
    <property type="entry name" value="RHO GTPASE-ACTIVATING PROTEIN 29"/>
    <property type="match status" value="1"/>
</dbReference>
<evidence type="ECO:0000259" key="15">
    <source>
        <dbReference type="PROSITE" id="PS50238"/>
    </source>
</evidence>
<feature type="compositionally biased region" description="Acidic residues" evidence="13">
    <location>
        <begin position="1325"/>
        <end position="1335"/>
    </location>
</feature>
<feature type="coiled-coil region" evidence="12">
    <location>
        <begin position="374"/>
        <end position="426"/>
    </location>
</feature>
<dbReference type="PANTHER" id="PTHR15228">
    <property type="entry name" value="SPERMATHECAL PHYSIOLOGY VARIANT"/>
    <property type="match status" value="1"/>
</dbReference>
<keyword evidence="4" id="KW-0863">Zinc-finger</keyword>
<feature type="domain" description="F-BAR" evidence="16">
    <location>
        <begin position="205"/>
        <end position="475"/>
    </location>
</feature>
<dbReference type="GeneID" id="102991195"/>
<feature type="domain" description="Phorbol-ester/DAG-type" evidence="14">
    <location>
        <begin position="631"/>
        <end position="676"/>
    </location>
</feature>
<dbReference type="InterPro" id="IPR008936">
    <property type="entry name" value="Rho_GTPase_activation_prot"/>
</dbReference>
<evidence type="ECO:0000256" key="3">
    <source>
        <dbReference type="ARBA" id="ARBA00022723"/>
    </source>
</evidence>
<dbReference type="CDD" id="cd20816">
    <property type="entry name" value="C1_GMIP-like"/>
    <property type="match status" value="1"/>
</dbReference>
<keyword evidence="1" id="KW-0343">GTPase activation</keyword>
<dbReference type="GO" id="GO:0005829">
    <property type="term" value="C:cytosol"/>
    <property type="evidence" value="ECO:0007669"/>
    <property type="project" value="UniProtKB-ARBA"/>
</dbReference>
<dbReference type="SUPFAM" id="SSF48350">
    <property type="entry name" value="GTPase activation domain, GAP"/>
    <property type="match status" value="1"/>
</dbReference>
<dbReference type="PROSITE" id="PS50238">
    <property type="entry name" value="RHOGAP"/>
    <property type="match status" value="1"/>
</dbReference>
<dbReference type="InterPro" id="IPR027267">
    <property type="entry name" value="AH/BAR_dom_sf"/>
</dbReference>
<comment type="function">
    <text evidence="9">GTPase activator for the Rho-type GTPases by converting them to an inactive GDP-bound state. Has strong activity toward RHOA, and weaker activity toward RAC1 and CDC42. May act as a specific effector of RAP2A to regulate Rho. In concert with RASIP1, suppresses RhoA signaling and dampens ROCK and MYH9 activities in endothelial cells and plays an essential role in blood vessel tubulogenesis.</text>
</comment>
<dbReference type="Gene3D" id="3.30.60.20">
    <property type="match status" value="1"/>
</dbReference>
<dbReference type="InterPro" id="IPR000198">
    <property type="entry name" value="RhoGAP_dom"/>
</dbReference>
<dbReference type="SMART" id="SM00109">
    <property type="entry name" value="C1"/>
    <property type="match status" value="1"/>
</dbReference>
<keyword evidence="6 11" id="KW-0175">Coiled coil</keyword>
<protein>
    <recommendedName>
        <fullName evidence="7">Rho GTPase-activating protein 29</fullName>
    </recommendedName>
    <alternativeName>
        <fullName evidence="8">Rho-type GTPase-activating protein 29</fullName>
    </alternativeName>
</protein>
<evidence type="ECO:0000256" key="9">
    <source>
        <dbReference type="ARBA" id="ARBA00055091"/>
    </source>
</evidence>
<feature type="region of interest" description="Disordered" evidence="13">
    <location>
        <begin position="495"/>
        <end position="517"/>
    </location>
</feature>
<dbReference type="InterPro" id="IPR054713">
    <property type="entry name" value="GMIP/FCHO2-like_FCH"/>
</dbReference>
<dbReference type="Proteomes" id="UP000248484">
    <property type="component" value="Chromosome 4"/>
</dbReference>
<dbReference type="FunFam" id="1.10.555.10:FF:000016">
    <property type="entry name" value="Rho GTPase activating protein 29"/>
    <property type="match status" value="1"/>
</dbReference>
<name>A0A9W2WMH4_PHYMC</name>
<dbReference type="FunFam" id="3.30.60.20:FF:000046">
    <property type="entry name" value="Rho GTPase-activating protein 29"/>
    <property type="match status" value="1"/>
</dbReference>
<organism evidence="17 19">
    <name type="scientific">Physeter macrocephalus</name>
    <name type="common">Sperm whale</name>
    <name type="synonym">Physeter catodon</name>
    <dbReference type="NCBI Taxonomy" id="9755"/>
    <lineage>
        <taxon>Eukaryota</taxon>
        <taxon>Metazoa</taxon>
        <taxon>Chordata</taxon>
        <taxon>Craniata</taxon>
        <taxon>Vertebrata</taxon>
        <taxon>Euteleostomi</taxon>
        <taxon>Mammalia</taxon>
        <taxon>Eutheria</taxon>
        <taxon>Laurasiatheria</taxon>
        <taxon>Artiodactyla</taxon>
        <taxon>Whippomorpha</taxon>
        <taxon>Cetacea</taxon>
        <taxon>Odontoceti</taxon>
        <taxon>Physeteridae</taxon>
        <taxon>Physeter</taxon>
    </lineage>
</organism>
<dbReference type="Pfam" id="PF22699">
    <property type="entry name" value="GMIP-like_FCH"/>
    <property type="match status" value="1"/>
</dbReference>
<evidence type="ECO:0000256" key="1">
    <source>
        <dbReference type="ARBA" id="ARBA00022468"/>
    </source>
</evidence>